<dbReference type="SUPFAM" id="SSF69618">
    <property type="entry name" value="HemD-like"/>
    <property type="match status" value="1"/>
</dbReference>
<feature type="domain" description="Tetrapyrrole biosynthesis uroporphyrinogen III synthase" evidence="13">
    <location>
        <begin position="35"/>
        <end position="266"/>
    </location>
</feature>
<evidence type="ECO:0000256" key="2">
    <source>
        <dbReference type="ARBA" id="ARBA00008133"/>
    </source>
</evidence>
<proteinExistence type="inferred from homology"/>
<dbReference type="EC" id="4.2.1.75" evidence="3"/>
<gene>
    <name evidence="14" type="ORF">ABEB36_005100</name>
</gene>
<keyword evidence="15" id="KW-1185">Reference proteome</keyword>
<protein>
    <recommendedName>
        <fullName evidence="9">Uroporphyrinogen-III synthase</fullName>
        <ecNumber evidence="3">4.2.1.75</ecNumber>
    </recommendedName>
    <alternativeName>
        <fullName evidence="8">Hydroxymethylbilane hydrolyase [cyclizing]</fullName>
    </alternativeName>
    <alternativeName>
        <fullName evidence="7">Uroporphyrinogen-III cosynthase</fullName>
    </alternativeName>
</protein>
<comment type="function">
    <text evidence="11">Catalyzes cyclization of the linear tetrapyrrole, hydroxymethylbilane, to the macrocyclic uroporphyrinogen III, the branch point for the various sub-pathways leading to the wide diversity of porphyrins. Porphyrins act as cofactors for a multitude of enzymes that perform a variety of processes within the cell such as methionine synthesis (vitamin B12) or oxygen transport (heme).</text>
</comment>
<evidence type="ECO:0000256" key="10">
    <source>
        <dbReference type="ARBA" id="ARBA00048617"/>
    </source>
</evidence>
<keyword evidence="5" id="KW-0456">Lyase</keyword>
<organism evidence="14 15">
    <name type="scientific">Hypothenemus hampei</name>
    <name type="common">Coffee berry borer</name>
    <dbReference type="NCBI Taxonomy" id="57062"/>
    <lineage>
        <taxon>Eukaryota</taxon>
        <taxon>Metazoa</taxon>
        <taxon>Ecdysozoa</taxon>
        <taxon>Arthropoda</taxon>
        <taxon>Hexapoda</taxon>
        <taxon>Insecta</taxon>
        <taxon>Pterygota</taxon>
        <taxon>Neoptera</taxon>
        <taxon>Endopterygota</taxon>
        <taxon>Coleoptera</taxon>
        <taxon>Polyphaga</taxon>
        <taxon>Cucujiformia</taxon>
        <taxon>Curculionidae</taxon>
        <taxon>Scolytinae</taxon>
        <taxon>Hypothenemus</taxon>
    </lineage>
</organism>
<dbReference type="GO" id="GO:0006785">
    <property type="term" value="P:heme B biosynthetic process"/>
    <property type="evidence" value="ECO:0007669"/>
    <property type="project" value="UniProtKB-ARBA"/>
</dbReference>
<keyword evidence="12" id="KW-0732">Signal</keyword>
<comment type="catalytic activity">
    <reaction evidence="10">
        <text>hydroxymethylbilane = uroporphyrinogen III + H2O</text>
        <dbReference type="Rhea" id="RHEA:18965"/>
        <dbReference type="ChEBI" id="CHEBI:15377"/>
        <dbReference type="ChEBI" id="CHEBI:57308"/>
        <dbReference type="ChEBI" id="CHEBI:57845"/>
        <dbReference type="EC" id="4.2.1.75"/>
    </reaction>
</comment>
<keyword evidence="6" id="KW-0627">Porphyrin biosynthesis</keyword>
<evidence type="ECO:0000256" key="12">
    <source>
        <dbReference type="SAM" id="SignalP"/>
    </source>
</evidence>
<evidence type="ECO:0000256" key="3">
    <source>
        <dbReference type="ARBA" id="ARBA00013109"/>
    </source>
</evidence>
<evidence type="ECO:0000256" key="5">
    <source>
        <dbReference type="ARBA" id="ARBA00023239"/>
    </source>
</evidence>
<evidence type="ECO:0000256" key="4">
    <source>
        <dbReference type="ARBA" id="ARBA00023133"/>
    </source>
</evidence>
<accession>A0ABD1F0V0</accession>
<dbReference type="FunFam" id="3.40.50.10090:FF:000003">
    <property type="entry name" value="uroporphyrinogen-III synthase"/>
    <property type="match status" value="1"/>
</dbReference>
<dbReference type="InterPro" id="IPR039793">
    <property type="entry name" value="UROS/Hem4"/>
</dbReference>
<feature type="chain" id="PRO_5044774491" description="Uroporphyrinogen-III synthase" evidence="12">
    <location>
        <begin position="23"/>
        <end position="271"/>
    </location>
</feature>
<dbReference type="CDD" id="cd06578">
    <property type="entry name" value="HemD"/>
    <property type="match status" value="1"/>
</dbReference>
<keyword evidence="4" id="KW-0350">Heme biosynthesis</keyword>
<feature type="signal peptide" evidence="12">
    <location>
        <begin position="1"/>
        <end position="22"/>
    </location>
</feature>
<evidence type="ECO:0000256" key="7">
    <source>
        <dbReference type="ARBA" id="ARBA00031702"/>
    </source>
</evidence>
<dbReference type="GO" id="GO:0004852">
    <property type="term" value="F:uroporphyrinogen-III synthase activity"/>
    <property type="evidence" value="ECO:0007669"/>
    <property type="project" value="UniProtKB-EC"/>
</dbReference>
<evidence type="ECO:0000256" key="6">
    <source>
        <dbReference type="ARBA" id="ARBA00023244"/>
    </source>
</evidence>
<reference evidence="14 15" key="1">
    <citation type="submission" date="2024-05" db="EMBL/GenBank/DDBJ databases">
        <title>Genetic variation in Jamaican populations of the coffee berry borer (Hypothenemus hampei).</title>
        <authorList>
            <person name="Errbii M."/>
            <person name="Myrie A."/>
        </authorList>
    </citation>
    <scope>NUCLEOTIDE SEQUENCE [LARGE SCALE GENOMIC DNA]</scope>
    <source>
        <strain evidence="14">JA-Hopewell-2020-01-JO</strain>
        <tissue evidence="14">Whole body</tissue>
    </source>
</reference>
<name>A0ABD1F0V0_HYPHA</name>
<dbReference type="Gene3D" id="3.40.50.10090">
    <property type="match status" value="2"/>
</dbReference>
<evidence type="ECO:0000256" key="8">
    <source>
        <dbReference type="ARBA" id="ARBA00032649"/>
    </source>
</evidence>
<evidence type="ECO:0000256" key="1">
    <source>
        <dbReference type="ARBA" id="ARBA00004772"/>
    </source>
</evidence>
<sequence length="271" mass="30793">MSIKKFIKKLFLYAMLIPNSVLLLKSQISDDEQDKYESVLKANNFEVIQVKTLEFEFKNIENLRQKLENSSKYSGLVFSSPRCVEAVVKASENIYNFLDQWTIKENFVVGETTYKAALDRLCLNCLGKDSGNALNLSKFILERKRLYPQPFLFPHGNLKSDTLQLNLKHEGIEVEGIEVYNTIANPNLETDFIKITDNFRSIPEFVVFFSPSGFSNSLEYLQKIGEDIKEVKFIAIGPVTALAIVESNLSQSLHGVAERPNPNELLKVILS</sequence>
<evidence type="ECO:0000259" key="13">
    <source>
        <dbReference type="Pfam" id="PF02602"/>
    </source>
</evidence>
<dbReference type="EMBL" id="JBDJPC010000004">
    <property type="protein sequence ID" value="KAL1505559.1"/>
    <property type="molecule type" value="Genomic_DNA"/>
</dbReference>
<dbReference type="Proteomes" id="UP001566132">
    <property type="component" value="Unassembled WGS sequence"/>
</dbReference>
<evidence type="ECO:0000313" key="14">
    <source>
        <dbReference type="EMBL" id="KAL1505559.1"/>
    </source>
</evidence>
<evidence type="ECO:0000256" key="9">
    <source>
        <dbReference type="ARBA" id="ARBA00040167"/>
    </source>
</evidence>
<dbReference type="InterPro" id="IPR003754">
    <property type="entry name" value="4pyrrol_synth_uPrphyn_synth"/>
</dbReference>
<dbReference type="AlphaFoldDB" id="A0ABD1F0V0"/>
<dbReference type="InterPro" id="IPR036108">
    <property type="entry name" value="4pyrrol_syn_uPrphyn_synt_sf"/>
</dbReference>
<dbReference type="Pfam" id="PF02602">
    <property type="entry name" value="HEM4"/>
    <property type="match status" value="1"/>
</dbReference>
<evidence type="ECO:0000313" key="15">
    <source>
        <dbReference type="Proteomes" id="UP001566132"/>
    </source>
</evidence>
<dbReference type="PANTHER" id="PTHR12390:SF0">
    <property type="entry name" value="UROPORPHYRINOGEN-III SYNTHASE"/>
    <property type="match status" value="1"/>
</dbReference>
<evidence type="ECO:0000256" key="11">
    <source>
        <dbReference type="ARBA" id="ARBA00060039"/>
    </source>
</evidence>
<dbReference type="PANTHER" id="PTHR12390">
    <property type="entry name" value="UROPORPHYRINOGEN III SYNTHASE"/>
    <property type="match status" value="1"/>
</dbReference>
<comment type="similarity">
    <text evidence="2">Belongs to the uroporphyrinogen-III synthase family.</text>
</comment>
<comment type="pathway">
    <text evidence="1">Porphyrin-containing compound metabolism; protoporphyrin-IX biosynthesis; coproporphyrinogen-III from 5-aminolevulinate: step 3/4.</text>
</comment>
<comment type="caution">
    <text evidence="14">The sequence shown here is derived from an EMBL/GenBank/DDBJ whole genome shotgun (WGS) entry which is preliminary data.</text>
</comment>